<dbReference type="STRING" id="161355.PS9374_02862"/>
<name>A0A171CTU7_9ACTN</name>
<dbReference type="InterPro" id="IPR000182">
    <property type="entry name" value="GNAT_dom"/>
</dbReference>
<comment type="caution">
    <text evidence="4">The sequence shown here is derived from an EMBL/GenBank/DDBJ whole genome shotgun (WGS) entry which is preliminary data.</text>
</comment>
<dbReference type="Pfam" id="PF00583">
    <property type="entry name" value="Acetyltransf_1"/>
    <property type="match status" value="1"/>
</dbReference>
<gene>
    <name evidence="4" type="ORF">PS9374_02862</name>
</gene>
<evidence type="ECO:0000313" key="4">
    <source>
        <dbReference type="EMBL" id="GAT67209.1"/>
    </source>
</evidence>
<accession>A0A171CTU7</accession>
<keyword evidence="5" id="KW-1185">Reference proteome</keyword>
<protein>
    <submittedName>
        <fullName evidence="4">GCN5 family acetyltransferase</fullName>
    </submittedName>
</protein>
<dbReference type="SUPFAM" id="SSF55729">
    <property type="entry name" value="Acyl-CoA N-acyltransferases (Nat)"/>
    <property type="match status" value="1"/>
</dbReference>
<dbReference type="CDD" id="cd04301">
    <property type="entry name" value="NAT_SF"/>
    <property type="match status" value="1"/>
</dbReference>
<dbReference type="Gene3D" id="3.40.630.30">
    <property type="match status" value="1"/>
</dbReference>
<reference evidence="4 5" key="1">
    <citation type="journal article" date="2016" name="Genome Announc.">
        <title>Draft Genome Sequence of Planomonospora sphaerica JCM9374, a Rare Actinomycete.</title>
        <authorList>
            <person name="Dohra H."/>
            <person name="Suzuki T."/>
            <person name="Inoue Y."/>
            <person name="Kodani S."/>
        </authorList>
    </citation>
    <scope>NUCLEOTIDE SEQUENCE [LARGE SCALE GENOMIC DNA]</scope>
    <source>
        <strain evidence="4 5">JCM 9374</strain>
    </source>
</reference>
<feature type="domain" description="N-acetyltransferase" evidence="3">
    <location>
        <begin position="5"/>
        <end position="145"/>
    </location>
</feature>
<evidence type="ECO:0000256" key="2">
    <source>
        <dbReference type="ARBA" id="ARBA00023315"/>
    </source>
</evidence>
<dbReference type="GO" id="GO:0016747">
    <property type="term" value="F:acyltransferase activity, transferring groups other than amino-acyl groups"/>
    <property type="evidence" value="ECO:0007669"/>
    <property type="project" value="InterPro"/>
</dbReference>
<proteinExistence type="predicted"/>
<evidence type="ECO:0000259" key="3">
    <source>
        <dbReference type="PROSITE" id="PS51186"/>
    </source>
</evidence>
<evidence type="ECO:0000256" key="1">
    <source>
        <dbReference type="ARBA" id="ARBA00022679"/>
    </source>
</evidence>
<keyword evidence="1 4" id="KW-0808">Transferase</keyword>
<dbReference type="EMBL" id="BDCX01000006">
    <property type="protein sequence ID" value="GAT67209.1"/>
    <property type="molecule type" value="Genomic_DNA"/>
</dbReference>
<organism evidence="4 5">
    <name type="scientific">Planomonospora sphaerica</name>
    <dbReference type="NCBI Taxonomy" id="161355"/>
    <lineage>
        <taxon>Bacteria</taxon>
        <taxon>Bacillati</taxon>
        <taxon>Actinomycetota</taxon>
        <taxon>Actinomycetes</taxon>
        <taxon>Streptosporangiales</taxon>
        <taxon>Streptosporangiaceae</taxon>
        <taxon>Planomonospora</taxon>
    </lineage>
</organism>
<dbReference type="PROSITE" id="PS51186">
    <property type="entry name" value="GNAT"/>
    <property type="match status" value="1"/>
</dbReference>
<dbReference type="InterPro" id="IPR050832">
    <property type="entry name" value="Bact_Acetyltransf"/>
</dbReference>
<reference evidence="5" key="2">
    <citation type="submission" date="2016-04" db="EMBL/GenBank/DDBJ databases">
        <title>Planomonospora sphaerica JCM9374 whole genome shotgun sequence.</title>
        <authorList>
            <person name="Suzuki T."/>
            <person name="Dohra H."/>
            <person name="Kodani S."/>
        </authorList>
    </citation>
    <scope>NUCLEOTIDE SEQUENCE [LARGE SCALE GENOMIC DNA]</scope>
    <source>
        <strain evidence="5">JCM 9374</strain>
    </source>
</reference>
<dbReference type="Proteomes" id="UP000077701">
    <property type="component" value="Unassembled WGS sequence"/>
</dbReference>
<dbReference type="InterPro" id="IPR016181">
    <property type="entry name" value="Acyl_CoA_acyltransferase"/>
</dbReference>
<dbReference type="PANTHER" id="PTHR43877:SF2">
    <property type="entry name" value="AMINOALKYLPHOSPHONATE N-ACETYLTRANSFERASE-RELATED"/>
    <property type="match status" value="1"/>
</dbReference>
<sequence>MAVIIEERPLSDEGLSALVAAAFAELVAKYGPEGRSGVHPRARFLVAVSGDHAVGCGAVQPVDEATGEVKRMYVAPGHRRRGVARSLLEALEDLARSQGHTVLRLATGHLQPEALALYRSCGYRPIPPYGKYVEEPTTHCLAKRL</sequence>
<dbReference type="AlphaFoldDB" id="A0A171CTU7"/>
<dbReference type="PANTHER" id="PTHR43877">
    <property type="entry name" value="AMINOALKYLPHOSPHONATE N-ACETYLTRANSFERASE-RELATED-RELATED"/>
    <property type="match status" value="1"/>
</dbReference>
<evidence type="ECO:0000313" key="5">
    <source>
        <dbReference type="Proteomes" id="UP000077701"/>
    </source>
</evidence>
<keyword evidence="2" id="KW-0012">Acyltransferase</keyword>